<dbReference type="AlphaFoldDB" id="B1N6I7"/>
<evidence type="ECO:0000313" key="2">
    <source>
        <dbReference type="EMBL" id="ABM53533.1"/>
    </source>
</evidence>
<dbReference type="EMBL" id="EF157668">
    <property type="protein sequence ID" value="ABM53533.1"/>
    <property type="molecule type" value="Genomic_DNA"/>
</dbReference>
<reference evidence="2" key="1">
    <citation type="journal article" date="2008" name="FEMS Microbiol. Ecol.">
        <title>Metagenomic analysis of a freshwater toxic cyanobacteria bloom.</title>
        <authorList>
            <person name="Pope P.B."/>
            <person name="Patel B.K."/>
        </authorList>
    </citation>
    <scope>NUCLEOTIDE SEQUENCE</scope>
</reference>
<feature type="transmembrane region" description="Helical" evidence="1">
    <location>
        <begin position="21"/>
        <end position="46"/>
    </location>
</feature>
<feature type="transmembrane region" description="Helical" evidence="1">
    <location>
        <begin position="119"/>
        <end position="143"/>
    </location>
</feature>
<keyword evidence="1" id="KW-1133">Transmembrane helix</keyword>
<sequence length="152" mass="16074">MNGESQEMQRAARTPQLGPPLSMRWVLVAVAMVGAAMLFGCAWGLIAPRGGWMGWPLAIRVVPVVLAIALLGWLAAMPWRPRPAVDWVTVWLGGTVARLLLTPAACFGLYSIFPCDTVQFTAAAGGCCFAVVLAEVGMIAATLHTRSGPAAR</sequence>
<organism evidence="2">
    <name type="scientific">uncultured bacterium CBNPD1 BAC clone 543</name>
    <dbReference type="NCBI Taxonomy" id="417308"/>
    <lineage>
        <taxon>Bacteria</taxon>
        <taxon>environmental samples</taxon>
    </lineage>
</organism>
<keyword evidence="1" id="KW-0812">Transmembrane</keyword>
<accession>B1N6I7</accession>
<evidence type="ECO:0000256" key="1">
    <source>
        <dbReference type="SAM" id="Phobius"/>
    </source>
</evidence>
<proteinExistence type="predicted"/>
<keyword evidence="1" id="KW-0472">Membrane</keyword>
<protein>
    <submittedName>
        <fullName evidence="2">Uncharacterized protein</fullName>
    </submittedName>
</protein>
<name>B1N6I7_9BACT</name>
<feature type="transmembrane region" description="Helical" evidence="1">
    <location>
        <begin position="88"/>
        <end position="113"/>
    </location>
</feature>
<feature type="transmembrane region" description="Helical" evidence="1">
    <location>
        <begin position="52"/>
        <end position="76"/>
    </location>
</feature>